<evidence type="ECO:0000313" key="3">
    <source>
        <dbReference type="Proteomes" id="UP000324595"/>
    </source>
</evidence>
<keyword evidence="3" id="KW-1185">Reference proteome</keyword>
<evidence type="ECO:0000313" key="2">
    <source>
        <dbReference type="EMBL" id="TYP95054.1"/>
    </source>
</evidence>
<gene>
    <name evidence="2" type="ORF">LX73_0349</name>
</gene>
<sequence>MVLILGLVSLQAQPILGARNTSLGSGGTAYISDVEATFWNPANLAITDQSGRWHLQVGSIGILYEPVLSSGAAGRQFFNFTDSYFPPNPNTTGITSEQRQTILDQNYAGKDLLSQHQSRADILLGGAVWQGKDKAFSIAARARYGSRIEVGRGWYDQNFTTLENSSVRNFQLTQQRNHLYEFSVGYAQSFTFVNGWFSGVNELYIGISPKLVLAGPSLNFSYDAKYFKSGDNQNTLLTDQFTYSSTGKYSRSVDDYRSNPNARQAIQNNYDRNYSIDNTGYGMGVDFGLTYLIPLGKKLPSVGEDDGVINRSIRVSFSINDIGFVRYTDDPMQISTPRDSLIVTKQQSAARSMFIGADGQYINYFDSANKLPNPLLAAQKNNLDNYTALLPSSINTGILLELKRIKLMGDLTLGLRNTAFTSTKLALHLGLEARPHPNVPIRTGARLAAGIPTHLSMGTGIETQHWDFNVGAQILFRSKTFTTDFGGGAFAGIELHL</sequence>
<dbReference type="AlphaFoldDB" id="A0A5D3YM91"/>
<dbReference type="Pfam" id="PF18990">
    <property type="entry name" value="DUF5723"/>
    <property type="match status" value="1"/>
</dbReference>
<reference evidence="2 3" key="1">
    <citation type="submission" date="2019-07" db="EMBL/GenBank/DDBJ databases">
        <title>Genomic Encyclopedia of Archaeal and Bacterial Type Strains, Phase II (KMG-II): from individual species to whole genera.</title>
        <authorList>
            <person name="Goeker M."/>
        </authorList>
    </citation>
    <scope>NUCLEOTIDE SEQUENCE [LARGE SCALE GENOMIC DNA]</scope>
    <source>
        <strain evidence="2 3">DSM 21935</strain>
    </source>
</reference>
<dbReference type="InterPro" id="IPR043781">
    <property type="entry name" value="DUF5723"/>
</dbReference>
<protein>
    <recommendedName>
        <fullName evidence="1">DUF5723 domain-containing protein</fullName>
    </recommendedName>
</protein>
<organism evidence="2 3">
    <name type="scientific">Fodinibius salinus</name>
    <dbReference type="NCBI Taxonomy" id="860790"/>
    <lineage>
        <taxon>Bacteria</taxon>
        <taxon>Pseudomonadati</taxon>
        <taxon>Balneolota</taxon>
        <taxon>Balneolia</taxon>
        <taxon>Balneolales</taxon>
        <taxon>Balneolaceae</taxon>
        <taxon>Fodinibius</taxon>
    </lineage>
</organism>
<name>A0A5D3YM91_9BACT</name>
<proteinExistence type="predicted"/>
<dbReference type="Proteomes" id="UP000324595">
    <property type="component" value="Unassembled WGS sequence"/>
</dbReference>
<feature type="domain" description="DUF5723" evidence="1">
    <location>
        <begin position="76"/>
        <end position="437"/>
    </location>
</feature>
<comment type="caution">
    <text evidence="2">The sequence shown here is derived from an EMBL/GenBank/DDBJ whole genome shotgun (WGS) entry which is preliminary data.</text>
</comment>
<dbReference type="OrthoDB" id="9805336at2"/>
<dbReference type="RefSeq" id="WP_148897737.1">
    <property type="nucleotide sequence ID" value="NZ_VNHY01000001.1"/>
</dbReference>
<evidence type="ECO:0000259" key="1">
    <source>
        <dbReference type="Pfam" id="PF18990"/>
    </source>
</evidence>
<dbReference type="Gene3D" id="2.40.160.60">
    <property type="entry name" value="Outer membrane protein transport protein (OMPP1/FadL/TodX)"/>
    <property type="match status" value="1"/>
</dbReference>
<accession>A0A5D3YM91</accession>
<dbReference type="EMBL" id="VNHY01000001">
    <property type="protein sequence ID" value="TYP95054.1"/>
    <property type="molecule type" value="Genomic_DNA"/>
</dbReference>